<dbReference type="GO" id="GO:0005524">
    <property type="term" value="F:ATP binding"/>
    <property type="evidence" value="ECO:0007669"/>
    <property type="project" value="UniProtKB-KW"/>
</dbReference>
<dbReference type="InterPro" id="IPR027417">
    <property type="entry name" value="P-loop_NTPase"/>
</dbReference>
<evidence type="ECO:0000256" key="4">
    <source>
        <dbReference type="ARBA" id="ARBA00022806"/>
    </source>
</evidence>
<dbReference type="InterPro" id="IPR014001">
    <property type="entry name" value="Helicase_ATP-bd"/>
</dbReference>
<dbReference type="EMBL" id="JAAMPI010000030">
    <property type="protein sequence ID" value="KAF4637235.1"/>
    <property type="molecule type" value="Genomic_DNA"/>
</dbReference>
<keyword evidence="6" id="KW-0863">Zinc-finger</keyword>
<dbReference type="Gene3D" id="3.30.40.10">
    <property type="entry name" value="Zinc/RING finger domain, C3HC4 (zinc finger)"/>
    <property type="match status" value="1"/>
</dbReference>
<evidence type="ECO:0000313" key="12">
    <source>
        <dbReference type="Proteomes" id="UP000566819"/>
    </source>
</evidence>
<feature type="domain" description="Helicase C-terminal" evidence="10">
    <location>
        <begin position="2020"/>
        <end position="2169"/>
    </location>
</feature>
<dbReference type="InterPro" id="IPR000330">
    <property type="entry name" value="SNF2_N"/>
</dbReference>
<dbReference type="Gene3D" id="3.40.50.10810">
    <property type="entry name" value="Tandem AAA-ATPase domain"/>
    <property type="match status" value="1"/>
</dbReference>
<dbReference type="InterPro" id="IPR038718">
    <property type="entry name" value="SNF2-like_sf"/>
</dbReference>
<feature type="region of interest" description="Disordered" evidence="7">
    <location>
        <begin position="1039"/>
        <end position="1110"/>
    </location>
</feature>
<evidence type="ECO:0000256" key="6">
    <source>
        <dbReference type="PROSITE-ProRule" id="PRU00175"/>
    </source>
</evidence>
<dbReference type="GO" id="GO:0005737">
    <property type="term" value="C:cytoplasm"/>
    <property type="evidence" value="ECO:0007669"/>
    <property type="project" value="TreeGrafter"/>
</dbReference>
<feature type="compositionally biased region" description="Acidic residues" evidence="7">
    <location>
        <begin position="1891"/>
        <end position="1924"/>
    </location>
</feature>
<dbReference type="Proteomes" id="UP000566819">
    <property type="component" value="Unassembled WGS sequence"/>
</dbReference>
<dbReference type="InterPro" id="IPR050628">
    <property type="entry name" value="SNF2_RAD54_helicase_TF"/>
</dbReference>
<dbReference type="InterPro" id="IPR010730">
    <property type="entry name" value="HET"/>
</dbReference>
<keyword evidence="2" id="KW-0547">Nucleotide-binding</keyword>
<evidence type="ECO:0000256" key="2">
    <source>
        <dbReference type="ARBA" id="ARBA00022741"/>
    </source>
</evidence>
<accession>A0A8H4RWF2</accession>
<dbReference type="Pfam" id="PF06985">
    <property type="entry name" value="HET"/>
    <property type="match status" value="1"/>
</dbReference>
<dbReference type="PROSITE" id="PS51194">
    <property type="entry name" value="HELICASE_CTER"/>
    <property type="match status" value="1"/>
</dbReference>
<evidence type="ECO:0000259" key="8">
    <source>
        <dbReference type="PROSITE" id="PS50089"/>
    </source>
</evidence>
<dbReference type="SUPFAM" id="SSF57850">
    <property type="entry name" value="RING/U-box"/>
    <property type="match status" value="1"/>
</dbReference>
<feature type="compositionally biased region" description="Low complexity" evidence="7">
    <location>
        <begin position="988"/>
        <end position="1005"/>
    </location>
</feature>
<evidence type="ECO:0000256" key="3">
    <source>
        <dbReference type="ARBA" id="ARBA00022801"/>
    </source>
</evidence>
<feature type="compositionally biased region" description="Low complexity" evidence="7">
    <location>
        <begin position="1089"/>
        <end position="1103"/>
    </location>
</feature>
<protein>
    <recommendedName>
        <fullName evidence="13">RING-type domain-containing protein</fullName>
    </recommendedName>
</protein>
<dbReference type="Gene3D" id="3.40.50.300">
    <property type="entry name" value="P-loop containing nucleotide triphosphate hydrolases"/>
    <property type="match status" value="2"/>
</dbReference>
<evidence type="ECO:0000256" key="5">
    <source>
        <dbReference type="ARBA" id="ARBA00022840"/>
    </source>
</evidence>
<comment type="similarity">
    <text evidence="1">Belongs to the SNF2/RAD54 helicase family.</text>
</comment>
<dbReference type="GO" id="GO:0008094">
    <property type="term" value="F:ATP-dependent activity, acting on DNA"/>
    <property type="evidence" value="ECO:0007669"/>
    <property type="project" value="TreeGrafter"/>
</dbReference>
<dbReference type="PROSITE" id="PS50089">
    <property type="entry name" value="ZF_RING_2"/>
    <property type="match status" value="1"/>
</dbReference>
<dbReference type="InterPro" id="IPR013083">
    <property type="entry name" value="Znf_RING/FYVE/PHD"/>
</dbReference>
<keyword evidence="12" id="KW-1185">Reference proteome</keyword>
<evidence type="ECO:0008006" key="13">
    <source>
        <dbReference type="Google" id="ProtNLM"/>
    </source>
</evidence>
<proteinExistence type="inferred from homology"/>
<feature type="region of interest" description="Disordered" evidence="7">
    <location>
        <begin position="982"/>
        <end position="1022"/>
    </location>
</feature>
<dbReference type="Pfam" id="PF00271">
    <property type="entry name" value="Helicase_C"/>
    <property type="match status" value="1"/>
</dbReference>
<feature type="region of interest" description="Disordered" evidence="7">
    <location>
        <begin position="1883"/>
        <end position="1997"/>
    </location>
</feature>
<evidence type="ECO:0000256" key="7">
    <source>
        <dbReference type="SAM" id="MobiDB-lite"/>
    </source>
</evidence>
<dbReference type="CDD" id="cd18793">
    <property type="entry name" value="SF2_C_SNF"/>
    <property type="match status" value="1"/>
</dbReference>
<dbReference type="PANTHER" id="PTHR45626">
    <property type="entry name" value="TRANSCRIPTION TERMINATION FACTOR 2-RELATED"/>
    <property type="match status" value="1"/>
</dbReference>
<feature type="compositionally biased region" description="Polar residues" evidence="7">
    <location>
        <begin position="1039"/>
        <end position="1049"/>
    </location>
</feature>
<evidence type="ECO:0000259" key="10">
    <source>
        <dbReference type="PROSITE" id="PS51194"/>
    </source>
</evidence>
<dbReference type="GO" id="GO:0005634">
    <property type="term" value="C:nucleus"/>
    <property type="evidence" value="ECO:0007669"/>
    <property type="project" value="TreeGrafter"/>
</dbReference>
<feature type="compositionally biased region" description="Basic residues" evidence="7">
    <location>
        <begin position="1961"/>
        <end position="1984"/>
    </location>
</feature>
<keyword evidence="5" id="KW-0067">ATP-binding</keyword>
<evidence type="ECO:0000313" key="11">
    <source>
        <dbReference type="EMBL" id="KAF4637235.1"/>
    </source>
</evidence>
<evidence type="ECO:0000259" key="9">
    <source>
        <dbReference type="PROSITE" id="PS51192"/>
    </source>
</evidence>
<feature type="compositionally biased region" description="Basic residues" evidence="7">
    <location>
        <begin position="912"/>
        <end position="921"/>
    </location>
</feature>
<feature type="compositionally biased region" description="Low complexity" evidence="7">
    <location>
        <begin position="1171"/>
        <end position="1185"/>
    </location>
</feature>
<sequence length="2212" mass="246578">MFSTVVLNAPYYLNYLASRLLGITKQNESQTSQITHCHQTARYIELALLHIPHLFFPAISTSFVPSPSDVKCLDWTGEWDDLPHQKHDKSNRKDAGKSRRSKDLAVVNCCDPFIDPKLLADSRALFRLPYSTQRLQKEWETYATGMTNLRVASFALRLNLRESCSQNKLHSKTLVEAIHIAALVTRSRHQVLNVVTQHLEPLCPIETFPVLDLFCLPAIQAFVNQSMLFRSPNKWRGFTYVFSLLVTSRLQLRKFVAPSSPLRGALQFGTVSDSTDPDVSMTAKSRENSFNGNARKYQYNPLDPSRDSIRLLRLKSDENSNAPINCTLFHTTLSEAPRYVALSYTWGDRSGSRQILIGGEVISVTPNLKHALQRLRRPSGEDLILWVDAICINQENIPERNIQTAGMRRIYQNAESVAVWLGIEYKGSELALELARELNLLQRDEIIDLIKDPARTEHLEALVLLFRRQYWWRIWVIQEVSCAKDATVYCGLEAISWAELDNLSDILREHEIHLRDLFYRSPSYVRTLTHGGPRGLQVSRFSPKLSAPPLLELLLSHKGKKSTDPKDKVYALVGISSSRGTFGDIDYSRSLKDIYTHTARHIISSSHRLDIICVKQHDNGPSSLPSWAPDWTRPPQKYGVLPVGLHHHEPEFQADGNTIAEYKFSSGGDVLEVAGIAIDTITSVGMDFKQKGAHKNVGPALHVFHDWWNLFSASFGDCESLPAQASFGQAISCGHWMFEDISVYAEKLKAIFDLSGNVLAEEDVLHLDMPEYGSLAGSVTSLLEENEEPEEDLGDKQQLSVIINASLTMNRRRFFVSRAGSIGLAPSNAAVGDLICVLLGCRYPVILREVDGHHLLVGEAYVNDFMNGEAMQERLQDASTRNRLSSAPYQHHQLRHSLSGNSEHQLRASSSLRRRRRRRPAAAKMENAAMSEATQRLIEDTFEELSFQKVLLASIDDTVTNREDAEAEVRQEIKTLEKRIKELKRGGRSSASQSSTAASSTSPSRNRSKPAPTANGAASGTVMEGYQARDQWLPRSTVDSMVSTPNSLDSYPELLSPSQMNLPTRKRSHSKHLDGSLAPAYGDNKSRRTSPSPYTTNPSTPGGSSSGEDEMTAFDDFIQQQQKAQEEIRKREKLDEEFARSLQNEAQGFRPSDQPQSSAYTAFSRMSGMRPPASSAPAMPSSSTPQFGQPSVRKLPPGWNSTPPRMAGSVVKPQPQLMNSRVKAEQPSMNSMTSLAAFGGDQSRAIPGSFPDDSSNASDSDIEIIPPEAFRDNGRHSHSAMQNNHRLGFSPAAQTAGAATLRRLEQAATNDALQMAMYGGRQVPSWMSTPAPSSPSSFESSMNSPGSVGMGVYGANMYPGGSFMDGSSGATFGTAGSMNSASMYSGYPGNSMQPSVSSFSFNNLPGGMMADAYGSFQPLDPLANIIQHTSNQQFDNSAGYFNRSFGPISEEMAEKVDFVINDPRKTGDEIRKLLENIRPDVDLPAENREGTPPGLKYALTNLIVGPVALVRQWQREIQQKISASHKLSTLLLHGPKNGNWDWDNIRNYDVVLTTYGTLGHEYKRHSVFMDEKKRTGITEIDSGPLKKLFPLLGPKSLFYRVFLDEAQCIKNKSTMAARAACSIKAIFRICLTGTPMMNNIGELYSLIHFLKIKPYNEWQRFNSEFGALTKHDGRGDVDRAMRKLQAVLKAILLRRTKFSLIDGKPILNLPPKTEEIQHVVFSEDEQAFYEALESKTQIQFNKYLRANTVGRNYSNILVLLLRLRQCCCHPHLITDVEQALPAGADLTPGVMIELAKSLAPDVVGRLLATNGFDCPICLDATENPSIVTPCGHGTCAECLTRIADQTVQQNVANGEETGDSKCPSCRGPMKMSKIIDYETFKKVHVPNTDQDNNDDDETASENSDSEADSNSDSDSEDEDDVNDDGDLKNFIVPDDVDDIEDTEDESDPAKNEDASVTSKNIKGKGKDKSRKRNKKGKKKEKRIPKSLAVLKKEASGSKEGRKRYMRVLKKNWQPSAKVTKCVELLDQFQQEGEKTIVFSQFVSLLDLLQVPIEEKGWKYERYDGSMSGNDRNHAVERFQDNRECQMMLISLKAGNSGLNLVAASRVIILDPFWNPFIEMQAIDRAHRIGQQRPVEVHRILVEGTVEDRIIELQEKKRNSSMPLLMKARTSLWVVLTSNNWLSFSELVAIIRICKNRRALGTEGYFLGCIFSP</sequence>
<feature type="domain" description="Helicase ATP-binding" evidence="9">
    <location>
        <begin position="1502"/>
        <end position="1653"/>
    </location>
</feature>
<dbReference type="GO" id="GO:0000724">
    <property type="term" value="P:double-strand break repair via homologous recombination"/>
    <property type="evidence" value="ECO:0007669"/>
    <property type="project" value="TreeGrafter"/>
</dbReference>
<dbReference type="InterPro" id="IPR001650">
    <property type="entry name" value="Helicase_C-like"/>
</dbReference>
<dbReference type="Pfam" id="PF00176">
    <property type="entry name" value="SNF2-rel_dom"/>
    <property type="match status" value="1"/>
</dbReference>
<dbReference type="SMART" id="SM00490">
    <property type="entry name" value="HELICc"/>
    <property type="match status" value="1"/>
</dbReference>
<dbReference type="InterPro" id="IPR049730">
    <property type="entry name" value="SNF2/RAD54-like_C"/>
</dbReference>
<dbReference type="GO" id="GO:0016787">
    <property type="term" value="F:hydrolase activity"/>
    <property type="evidence" value="ECO:0007669"/>
    <property type="project" value="UniProtKB-KW"/>
</dbReference>
<dbReference type="PROSITE" id="PS51192">
    <property type="entry name" value="HELICASE_ATP_BIND_1"/>
    <property type="match status" value="1"/>
</dbReference>
<feature type="region of interest" description="Disordered" evidence="7">
    <location>
        <begin position="887"/>
        <end position="930"/>
    </location>
</feature>
<dbReference type="Pfam" id="PF13923">
    <property type="entry name" value="zf-C3HC4_2"/>
    <property type="match status" value="1"/>
</dbReference>
<feature type="compositionally biased region" description="Acidic residues" evidence="7">
    <location>
        <begin position="1934"/>
        <end position="1946"/>
    </location>
</feature>
<keyword evidence="3" id="KW-0378">Hydrolase</keyword>
<name>A0A8H4RWF2_9HELO</name>
<dbReference type="GO" id="GO:0004386">
    <property type="term" value="F:helicase activity"/>
    <property type="evidence" value="ECO:0007669"/>
    <property type="project" value="UniProtKB-KW"/>
</dbReference>
<evidence type="ECO:0000256" key="1">
    <source>
        <dbReference type="ARBA" id="ARBA00007025"/>
    </source>
</evidence>
<dbReference type="PANTHER" id="PTHR45626:SF16">
    <property type="entry name" value="ATP-DEPENDENT HELICASE ULS1"/>
    <property type="match status" value="1"/>
</dbReference>
<gene>
    <name evidence="11" type="ORF">G7Y89_g851</name>
</gene>
<dbReference type="SUPFAM" id="SSF52540">
    <property type="entry name" value="P-loop containing nucleoside triphosphate hydrolases"/>
    <property type="match status" value="2"/>
</dbReference>
<feature type="region of interest" description="Disordered" evidence="7">
    <location>
        <begin position="1166"/>
        <end position="1200"/>
    </location>
</feature>
<feature type="domain" description="RING-type" evidence="8">
    <location>
        <begin position="1814"/>
        <end position="1866"/>
    </location>
</feature>
<keyword evidence="4" id="KW-0347">Helicase</keyword>
<organism evidence="11 12">
    <name type="scientific">Cudoniella acicularis</name>
    <dbReference type="NCBI Taxonomy" id="354080"/>
    <lineage>
        <taxon>Eukaryota</taxon>
        <taxon>Fungi</taxon>
        <taxon>Dikarya</taxon>
        <taxon>Ascomycota</taxon>
        <taxon>Pezizomycotina</taxon>
        <taxon>Leotiomycetes</taxon>
        <taxon>Helotiales</taxon>
        <taxon>Tricladiaceae</taxon>
        <taxon>Cudoniella</taxon>
    </lineage>
</organism>
<dbReference type="GO" id="GO:0008270">
    <property type="term" value="F:zinc ion binding"/>
    <property type="evidence" value="ECO:0007669"/>
    <property type="project" value="UniProtKB-KW"/>
</dbReference>
<keyword evidence="6" id="KW-0479">Metal-binding</keyword>
<keyword evidence="6" id="KW-0862">Zinc</keyword>
<dbReference type="SMART" id="SM00184">
    <property type="entry name" value="RING"/>
    <property type="match status" value="1"/>
</dbReference>
<dbReference type="OrthoDB" id="423559at2759"/>
<dbReference type="Pfam" id="PF26639">
    <property type="entry name" value="Het-6_barrel"/>
    <property type="match status" value="1"/>
</dbReference>
<dbReference type="InterPro" id="IPR001841">
    <property type="entry name" value="Znf_RING"/>
</dbReference>
<reference evidence="11 12" key="1">
    <citation type="submission" date="2020-03" db="EMBL/GenBank/DDBJ databases">
        <title>Draft Genome Sequence of Cudoniella acicularis.</title>
        <authorList>
            <person name="Buettner E."/>
            <person name="Kellner H."/>
        </authorList>
    </citation>
    <scope>NUCLEOTIDE SEQUENCE [LARGE SCALE GENOMIC DNA]</scope>
    <source>
        <strain evidence="11 12">DSM 108380</strain>
    </source>
</reference>
<comment type="caution">
    <text evidence="11">The sequence shown here is derived from an EMBL/GenBank/DDBJ whole genome shotgun (WGS) entry which is preliminary data.</text>
</comment>
<dbReference type="CDD" id="cd18008">
    <property type="entry name" value="DEXDc_SHPRH-like"/>
    <property type="match status" value="1"/>
</dbReference>